<reference evidence="2" key="1">
    <citation type="submission" date="2022-01" db="EMBL/GenBank/DDBJ databases">
        <authorList>
            <person name="King R."/>
        </authorList>
    </citation>
    <scope>NUCLEOTIDE SEQUENCE</scope>
</reference>
<dbReference type="Pfam" id="PF06585">
    <property type="entry name" value="JHBP"/>
    <property type="match status" value="1"/>
</dbReference>
<feature type="signal peptide" evidence="1">
    <location>
        <begin position="1"/>
        <end position="19"/>
    </location>
</feature>
<evidence type="ECO:0008006" key="4">
    <source>
        <dbReference type="Google" id="ProtNLM"/>
    </source>
</evidence>
<dbReference type="PANTHER" id="PTHR11008:SF32">
    <property type="entry name" value="CIRCADIAN CLOCK-CONTROLLED PROTEIN DAYWAKE-RELATED"/>
    <property type="match status" value="1"/>
</dbReference>
<evidence type="ECO:0000256" key="1">
    <source>
        <dbReference type="SAM" id="SignalP"/>
    </source>
</evidence>
<proteinExistence type="predicted"/>
<dbReference type="Gene3D" id="3.15.10.30">
    <property type="entry name" value="Haemolymph juvenile hormone binding protein"/>
    <property type="match status" value="1"/>
</dbReference>
<keyword evidence="1" id="KW-0732">Signal</keyword>
<dbReference type="GO" id="GO:0005615">
    <property type="term" value="C:extracellular space"/>
    <property type="evidence" value="ECO:0007669"/>
    <property type="project" value="TreeGrafter"/>
</dbReference>
<protein>
    <recommendedName>
        <fullName evidence="4">Circadian clock-controlled protein-like</fullName>
    </recommendedName>
</protein>
<dbReference type="InterPro" id="IPR038606">
    <property type="entry name" value="To_sf"/>
</dbReference>
<accession>A0A9N9RZD9</accession>
<gene>
    <name evidence="2" type="ORF">CHIRRI_LOCUS9786</name>
</gene>
<sequence>MLKIFQFIVFFVAFDKILALPNDIEKCRINDENCLLRSSNKVLKKYYRGITEIDLVPLDPFMVDKIKINHDYGAIKSNGTVYNIKLHGFATTTIQKISGFDKNLLEIYFKTPKFSFTGFYKANSDVLGFPINAEGNFLMNFYDFAAKISIKLERYTRNGKTYLKTNGYDISSTVRTGDLNSSGVSPAVNWLVNASFDLVIKSSLKSYVGDLWTVYYEKAINAVLTKVPIEELFLS</sequence>
<dbReference type="PANTHER" id="PTHR11008">
    <property type="entry name" value="PROTEIN TAKEOUT-LIKE PROTEIN"/>
    <property type="match status" value="1"/>
</dbReference>
<dbReference type="Proteomes" id="UP001153620">
    <property type="component" value="Chromosome 3"/>
</dbReference>
<dbReference type="AlphaFoldDB" id="A0A9N9RZD9"/>
<name>A0A9N9RZD9_9DIPT</name>
<feature type="chain" id="PRO_5040222603" description="Circadian clock-controlled protein-like" evidence="1">
    <location>
        <begin position="20"/>
        <end position="235"/>
    </location>
</feature>
<dbReference type="EMBL" id="OU895879">
    <property type="protein sequence ID" value="CAG9806933.1"/>
    <property type="molecule type" value="Genomic_DNA"/>
</dbReference>
<reference evidence="2" key="2">
    <citation type="submission" date="2022-10" db="EMBL/GenBank/DDBJ databases">
        <authorList>
            <consortium name="ENA_rothamsted_submissions"/>
            <consortium name="culmorum"/>
            <person name="King R."/>
        </authorList>
    </citation>
    <scope>NUCLEOTIDE SEQUENCE</scope>
</reference>
<evidence type="ECO:0000313" key="2">
    <source>
        <dbReference type="EMBL" id="CAG9806933.1"/>
    </source>
</evidence>
<organism evidence="2 3">
    <name type="scientific">Chironomus riparius</name>
    <dbReference type="NCBI Taxonomy" id="315576"/>
    <lineage>
        <taxon>Eukaryota</taxon>
        <taxon>Metazoa</taxon>
        <taxon>Ecdysozoa</taxon>
        <taxon>Arthropoda</taxon>
        <taxon>Hexapoda</taxon>
        <taxon>Insecta</taxon>
        <taxon>Pterygota</taxon>
        <taxon>Neoptera</taxon>
        <taxon>Endopterygota</taxon>
        <taxon>Diptera</taxon>
        <taxon>Nematocera</taxon>
        <taxon>Chironomoidea</taxon>
        <taxon>Chironomidae</taxon>
        <taxon>Chironominae</taxon>
        <taxon>Chironomus</taxon>
    </lineage>
</organism>
<dbReference type="InterPro" id="IPR010562">
    <property type="entry name" value="Haemolymph_juvenile_hormone-bd"/>
</dbReference>
<dbReference type="OrthoDB" id="6591956at2759"/>
<dbReference type="SMART" id="SM00700">
    <property type="entry name" value="JHBP"/>
    <property type="match status" value="1"/>
</dbReference>
<evidence type="ECO:0000313" key="3">
    <source>
        <dbReference type="Proteomes" id="UP001153620"/>
    </source>
</evidence>
<keyword evidence="3" id="KW-1185">Reference proteome</keyword>